<name>A0A0K2XSM3_HELHE</name>
<dbReference type="Proteomes" id="UP000046090">
    <property type="component" value="Unassembled WGS sequence"/>
</dbReference>
<evidence type="ECO:0000313" key="2">
    <source>
        <dbReference type="EMBL" id="CRI34809.1"/>
    </source>
</evidence>
<evidence type="ECO:0000313" key="3">
    <source>
        <dbReference type="Proteomes" id="UP000046090"/>
    </source>
</evidence>
<feature type="compositionally biased region" description="Polar residues" evidence="1">
    <location>
        <begin position="27"/>
        <end position="49"/>
    </location>
</feature>
<protein>
    <submittedName>
        <fullName evidence="2">Uncharacterized protein</fullName>
    </submittedName>
</protein>
<feature type="region of interest" description="Disordered" evidence="1">
    <location>
        <begin position="1"/>
        <end position="49"/>
    </location>
</feature>
<accession>A0A0K2XSM3</accession>
<sequence length="82" mass="9153">MALNLHPQASKPKDITSALHKTRGLKRTSNLLNSSPQPPIQKTNQSTMSETLTHQKLFSPSKSSSAIFHIHEKFIGVDIKEF</sequence>
<keyword evidence="3" id="KW-1185">Reference proteome</keyword>
<proteinExistence type="predicted"/>
<gene>
    <name evidence="2" type="ORF">HHE01_06100</name>
</gene>
<reference evidence="3" key="1">
    <citation type="submission" date="2014-12" db="EMBL/GenBank/DDBJ databases">
        <authorList>
            <person name="Smet A."/>
        </authorList>
    </citation>
    <scope>NUCLEOTIDE SEQUENCE [LARGE SCALE GENOMIC DNA]</scope>
</reference>
<evidence type="ECO:0000256" key="1">
    <source>
        <dbReference type="SAM" id="MobiDB-lite"/>
    </source>
</evidence>
<organism evidence="2 3">
    <name type="scientific">Helicobacter heilmannii</name>
    <dbReference type="NCBI Taxonomy" id="35817"/>
    <lineage>
        <taxon>Bacteria</taxon>
        <taxon>Pseudomonadati</taxon>
        <taxon>Campylobacterota</taxon>
        <taxon>Epsilonproteobacteria</taxon>
        <taxon>Campylobacterales</taxon>
        <taxon>Helicobacteraceae</taxon>
        <taxon>Helicobacter</taxon>
    </lineage>
</organism>
<dbReference type="AlphaFoldDB" id="A0A0K2XSM3"/>
<dbReference type="EMBL" id="CDMK01000002">
    <property type="protein sequence ID" value="CRI34809.1"/>
    <property type="molecule type" value="Genomic_DNA"/>
</dbReference>